<protein>
    <submittedName>
        <fullName evidence="1">Uncharacterized protein</fullName>
    </submittedName>
</protein>
<dbReference type="HOGENOM" id="CLU_3360853_0_0_1"/>
<sequence>MSLEIYRLVYPSCYTRHLNNTRLNTPLLTASQYQIL</sequence>
<dbReference type="AlphaFoldDB" id="V9F5Q1"/>
<gene>
    <name evidence="1" type="ORF">F443_09824</name>
</gene>
<comment type="caution">
    <text evidence="1">The sequence shown here is derived from an EMBL/GenBank/DDBJ whole genome shotgun (WGS) entry which is preliminary data.</text>
</comment>
<keyword evidence="2" id="KW-1185">Reference proteome</keyword>
<reference evidence="1 2" key="1">
    <citation type="submission" date="2013-11" db="EMBL/GenBank/DDBJ databases">
        <title>The Genome Sequence of Phytophthora parasitica P1569.</title>
        <authorList>
            <consortium name="The Broad Institute Genomics Platform"/>
            <person name="Russ C."/>
            <person name="Tyler B."/>
            <person name="Panabieres F."/>
            <person name="Shan W."/>
            <person name="Tripathy S."/>
            <person name="Grunwald N."/>
            <person name="Machado M."/>
            <person name="Johnson C.S."/>
            <person name="Arredondo F."/>
            <person name="Hong C."/>
            <person name="Coffey M."/>
            <person name="Young S.K."/>
            <person name="Zeng Q."/>
            <person name="Gargeya S."/>
            <person name="Fitzgerald M."/>
            <person name="Abouelleil A."/>
            <person name="Alvarado L."/>
            <person name="Chapman S.B."/>
            <person name="Gainer-Dewar J."/>
            <person name="Goldberg J."/>
            <person name="Griggs A."/>
            <person name="Gujja S."/>
            <person name="Hansen M."/>
            <person name="Howarth C."/>
            <person name="Imamovic A."/>
            <person name="Ireland A."/>
            <person name="Larimer J."/>
            <person name="McCowan C."/>
            <person name="Murphy C."/>
            <person name="Pearson M."/>
            <person name="Poon T.W."/>
            <person name="Priest M."/>
            <person name="Roberts A."/>
            <person name="Saif S."/>
            <person name="Shea T."/>
            <person name="Sykes S."/>
            <person name="Wortman J."/>
            <person name="Nusbaum C."/>
            <person name="Birren B."/>
        </authorList>
    </citation>
    <scope>NUCLEOTIDE SEQUENCE [LARGE SCALE GENOMIC DNA]</scope>
    <source>
        <strain evidence="1 2">P1569</strain>
    </source>
</reference>
<accession>V9F5Q1</accession>
<organism evidence="1 2">
    <name type="scientific">Phytophthora nicotianae P1569</name>
    <dbReference type="NCBI Taxonomy" id="1317065"/>
    <lineage>
        <taxon>Eukaryota</taxon>
        <taxon>Sar</taxon>
        <taxon>Stramenopiles</taxon>
        <taxon>Oomycota</taxon>
        <taxon>Peronosporomycetes</taxon>
        <taxon>Peronosporales</taxon>
        <taxon>Peronosporaceae</taxon>
        <taxon>Phytophthora</taxon>
    </lineage>
</organism>
<dbReference type="Proteomes" id="UP000018721">
    <property type="component" value="Unassembled WGS sequence"/>
</dbReference>
<dbReference type="EMBL" id="ANIZ01001686">
    <property type="protein sequence ID" value="ETI45682.1"/>
    <property type="molecule type" value="Genomic_DNA"/>
</dbReference>
<name>V9F5Q1_PHYNI</name>
<evidence type="ECO:0000313" key="1">
    <source>
        <dbReference type="EMBL" id="ETI45682.1"/>
    </source>
</evidence>
<evidence type="ECO:0000313" key="2">
    <source>
        <dbReference type="Proteomes" id="UP000018721"/>
    </source>
</evidence>
<proteinExistence type="predicted"/>